<reference evidence="2" key="1">
    <citation type="journal article" date="2022" name="Arch. Microbiol.">
        <title>Pseudodesulfovibrio sediminis sp. nov., a mesophilic and neutrophilic sulfate-reducing bacterium isolated from sediment of a brackish lake.</title>
        <authorList>
            <person name="Takahashi A."/>
            <person name="Kojima H."/>
            <person name="Watanabe M."/>
            <person name="Fukui M."/>
        </authorList>
    </citation>
    <scope>NUCLEOTIDE SEQUENCE</scope>
    <source>
        <strain evidence="2">SF6</strain>
    </source>
</reference>
<name>A0ABM8I2R2_9BACT</name>
<keyword evidence="1" id="KW-0472">Membrane</keyword>
<dbReference type="Proteomes" id="UP001053296">
    <property type="component" value="Chromosome"/>
</dbReference>
<keyword evidence="1" id="KW-1133">Transmembrane helix</keyword>
<feature type="transmembrane region" description="Helical" evidence="1">
    <location>
        <begin position="35"/>
        <end position="57"/>
    </location>
</feature>
<protein>
    <submittedName>
        <fullName evidence="2">Uncharacterized protein</fullName>
    </submittedName>
</protein>
<gene>
    <name evidence="2" type="ORF">PSDVSF_13280</name>
</gene>
<keyword evidence="1" id="KW-0812">Transmembrane</keyword>
<feature type="transmembrane region" description="Helical" evidence="1">
    <location>
        <begin position="63"/>
        <end position="84"/>
    </location>
</feature>
<evidence type="ECO:0000313" key="3">
    <source>
        <dbReference type="Proteomes" id="UP001053296"/>
    </source>
</evidence>
<evidence type="ECO:0000313" key="2">
    <source>
        <dbReference type="EMBL" id="BCS88086.1"/>
    </source>
</evidence>
<sequence>MVQANEILTAFFGLPVVLFLFIYRDKFKVIPRVHLLVTGYFLLYIGLLVTIAEGFFWSDFMNVLEHLLYCVSTLFLTCWVWLAFKRERKNV</sequence>
<evidence type="ECO:0000256" key="1">
    <source>
        <dbReference type="SAM" id="Phobius"/>
    </source>
</evidence>
<dbReference type="EMBL" id="AP024485">
    <property type="protein sequence ID" value="BCS88086.1"/>
    <property type="molecule type" value="Genomic_DNA"/>
</dbReference>
<accession>A0ABM8I2R2</accession>
<dbReference type="RefSeq" id="WP_229595427.1">
    <property type="nucleotide sequence ID" value="NZ_AP024485.1"/>
</dbReference>
<proteinExistence type="predicted"/>
<organism evidence="2 3">
    <name type="scientific">Pseudodesulfovibrio sediminis</name>
    <dbReference type="NCBI Taxonomy" id="2810563"/>
    <lineage>
        <taxon>Bacteria</taxon>
        <taxon>Pseudomonadati</taxon>
        <taxon>Thermodesulfobacteriota</taxon>
        <taxon>Desulfovibrionia</taxon>
        <taxon>Desulfovibrionales</taxon>
        <taxon>Desulfovibrionaceae</taxon>
    </lineage>
</organism>
<keyword evidence="3" id="KW-1185">Reference proteome</keyword>
<feature type="transmembrane region" description="Helical" evidence="1">
    <location>
        <begin position="6"/>
        <end position="23"/>
    </location>
</feature>